<evidence type="ECO:0000256" key="5">
    <source>
        <dbReference type="PIRSR" id="PIRSR604241-50"/>
    </source>
</evidence>
<dbReference type="Pfam" id="PF02991">
    <property type="entry name" value="ATG8"/>
    <property type="match status" value="1"/>
</dbReference>
<evidence type="ECO:0000256" key="2">
    <source>
        <dbReference type="ARBA" id="ARBA00007293"/>
    </source>
</evidence>
<keyword evidence="7" id="KW-1185">Reference proteome</keyword>
<keyword evidence="3" id="KW-0472">Membrane</keyword>
<evidence type="ECO:0000313" key="7">
    <source>
        <dbReference type="Proteomes" id="UP000527355"/>
    </source>
</evidence>
<comment type="caution">
    <text evidence="6">The sequence shown here is derived from an EMBL/GenBank/DDBJ whole genome shotgun (WGS) entry which is preliminary data.</text>
</comment>
<dbReference type="InterPro" id="IPR004241">
    <property type="entry name" value="Atg8-like"/>
</dbReference>
<evidence type="ECO:0000256" key="3">
    <source>
        <dbReference type="ARBA" id="ARBA00023136"/>
    </source>
</evidence>
<accession>A0A7J7T596</accession>
<proteinExistence type="inferred from homology"/>
<evidence type="ECO:0000256" key="4">
    <source>
        <dbReference type="ARBA" id="ARBA00023288"/>
    </source>
</evidence>
<dbReference type="EMBL" id="JABWUV010000017">
    <property type="protein sequence ID" value="KAF6295665.1"/>
    <property type="molecule type" value="Genomic_DNA"/>
</dbReference>
<feature type="lipid moiety-binding region" description="Phosphatidylserine amidated glycine; alternate" evidence="5">
    <location>
        <position position="26"/>
    </location>
</feature>
<dbReference type="Gene3D" id="3.10.20.90">
    <property type="entry name" value="Phosphatidylinositol 3-kinase Catalytic Subunit, Chain A, domain 1"/>
    <property type="match status" value="1"/>
</dbReference>
<protein>
    <submittedName>
        <fullName evidence="6">GABA type A receptor-associated protein</fullName>
    </submittedName>
</protein>
<comment type="similarity">
    <text evidence="2">Belongs to the ATG8 family.</text>
</comment>
<dbReference type="GO" id="GO:0016020">
    <property type="term" value="C:membrane"/>
    <property type="evidence" value="ECO:0007669"/>
    <property type="project" value="UniProtKB-SubCell"/>
</dbReference>
<dbReference type="SMR" id="A0A7J7T596"/>
<gene>
    <name evidence="6" type="ORF">mMyoMyo1_005417</name>
</gene>
<keyword evidence="6" id="KW-0675">Receptor</keyword>
<dbReference type="SUPFAM" id="SSF54236">
    <property type="entry name" value="Ubiquitin-like"/>
    <property type="match status" value="1"/>
</dbReference>
<reference evidence="6 7" key="1">
    <citation type="journal article" date="2020" name="Nature">
        <title>Six reference-quality genomes reveal evolution of bat adaptations.</title>
        <authorList>
            <person name="Jebb D."/>
            <person name="Huang Z."/>
            <person name="Pippel M."/>
            <person name="Hughes G.M."/>
            <person name="Lavrichenko K."/>
            <person name="Devanna P."/>
            <person name="Winkler S."/>
            <person name="Jermiin L.S."/>
            <person name="Skirmuntt E.C."/>
            <person name="Katzourakis A."/>
            <person name="Burkitt-Gray L."/>
            <person name="Ray D.A."/>
            <person name="Sullivan K.A.M."/>
            <person name="Roscito J.G."/>
            <person name="Kirilenko B.M."/>
            <person name="Davalos L.M."/>
            <person name="Corthals A.P."/>
            <person name="Power M.L."/>
            <person name="Jones G."/>
            <person name="Ransome R.D."/>
            <person name="Dechmann D.K.N."/>
            <person name="Locatelli A.G."/>
            <person name="Puechmaille S.J."/>
            <person name="Fedrigo O."/>
            <person name="Jarvis E.D."/>
            <person name="Hiller M."/>
            <person name="Vernes S.C."/>
            <person name="Myers E.W."/>
            <person name="Teeling E.C."/>
        </authorList>
    </citation>
    <scope>NUCLEOTIDE SEQUENCE [LARGE SCALE GENOMIC DNA]</scope>
    <source>
        <strain evidence="6">MMyoMyo1</strain>
        <tissue evidence="6">Flight muscle</tissue>
    </source>
</reference>
<keyword evidence="4 5" id="KW-0449">Lipoprotein</keyword>
<evidence type="ECO:0000313" key="6">
    <source>
        <dbReference type="EMBL" id="KAF6295665.1"/>
    </source>
</evidence>
<organism evidence="6 7">
    <name type="scientific">Myotis myotis</name>
    <name type="common">Greater mouse-eared bat</name>
    <name type="synonym">Vespertilio myotis</name>
    <dbReference type="NCBI Taxonomy" id="51298"/>
    <lineage>
        <taxon>Eukaryota</taxon>
        <taxon>Metazoa</taxon>
        <taxon>Chordata</taxon>
        <taxon>Craniata</taxon>
        <taxon>Vertebrata</taxon>
        <taxon>Euteleostomi</taxon>
        <taxon>Mammalia</taxon>
        <taxon>Eutheria</taxon>
        <taxon>Laurasiatheria</taxon>
        <taxon>Chiroptera</taxon>
        <taxon>Yangochiroptera</taxon>
        <taxon>Vespertilionidae</taxon>
        <taxon>Myotis</taxon>
    </lineage>
</organism>
<dbReference type="Proteomes" id="UP000527355">
    <property type="component" value="Unassembled WGS sequence"/>
</dbReference>
<comment type="subcellular location">
    <subcellularLocation>
        <location evidence="1">Membrane</location>
    </subcellularLocation>
</comment>
<dbReference type="InterPro" id="IPR029071">
    <property type="entry name" value="Ubiquitin-like_domsf"/>
</dbReference>
<sequence>MGQLYQEHHEEDFFLYIAYSDESVYGL</sequence>
<dbReference type="AlphaFoldDB" id="A0A7J7T596"/>
<evidence type="ECO:0000256" key="1">
    <source>
        <dbReference type="ARBA" id="ARBA00004370"/>
    </source>
</evidence>
<name>A0A7J7T596_MYOMY</name>